<dbReference type="OrthoDB" id="27943at10239"/>
<dbReference type="GeneID" id="4155969"/>
<sequence>MNYYLNKLLDYLFGNRIKNCEKKIQLLTNGVNRLYHREEDDASLCMRCGNLLVEDYESTDNDSDSDSSNFGVFVKPRINNHTHVRYVTGKSDHYILRKNLYYDMENIVDIKDNEPRKKIKLINDTLHDSGYELTDISKTSKIIDANVNSVKKIIQNVVNNCENKKG</sequence>
<dbReference type="Proteomes" id="UP000202317">
    <property type="component" value="Segment"/>
</dbReference>
<evidence type="ECO:0000313" key="2">
    <source>
        <dbReference type="Proteomes" id="UP000202317"/>
    </source>
</evidence>
<keyword evidence="2" id="KW-1185">Reference proteome</keyword>
<gene>
    <name evidence="1" type="primary">38.7k</name>
</gene>
<dbReference type="RefSeq" id="YP_654475.1">
    <property type="nucleotide sequence ID" value="NC_008168.1"/>
</dbReference>
<protein>
    <submittedName>
        <fullName evidence="1">38.7KD protein</fullName>
    </submittedName>
</protein>
<name>Q1A4P2_9BBAC</name>
<dbReference type="EMBL" id="DQ333351">
    <property type="protein sequence ID" value="ABC61188.1"/>
    <property type="molecule type" value="Genomic_DNA"/>
</dbReference>
<reference evidence="1 2" key="1">
    <citation type="journal article" date="2006" name="J. Gen. Virol.">
        <title>Sequence analysis of the Choristoneura occidentalis granulovirus genome.</title>
        <authorList>
            <person name="Escasa S.R."/>
            <person name="Lauzon H.A.M."/>
            <person name="Mathur A.C."/>
            <person name="Krell P.J."/>
            <person name="Arif B.M."/>
        </authorList>
    </citation>
    <scope>NUCLEOTIDE SEQUENCE [LARGE SCALE GENOMIC DNA]</scope>
</reference>
<evidence type="ECO:0000313" key="1">
    <source>
        <dbReference type="EMBL" id="ABC61188.1"/>
    </source>
</evidence>
<proteinExistence type="predicted"/>
<accession>Q1A4P2</accession>
<organism evidence="1 2">
    <name type="scientific">Choristoneura occidentalis granulovirus</name>
    <dbReference type="NCBI Taxonomy" id="364745"/>
    <lineage>
        <taxon>Viruses</taxon>
        <taxon>Viruses incertae sedis</taxon>
        <taxon>Naldaviricetes</taxon>
        <taxon>Lefavirales</taxon>
        <taxon>Baculoviridae</taxon>
        <taxon>Betabaculovirus</taxon>
        <taxon>Betabaculovirus chofumiferanae</taxon>
    </lineage>
</organism>
<dbReference type="KEGG" id="vg:4155969"/>